<proteinExistence type="predicted"/>
<sequence>MLNEQTATRLDVQQNESLQWLKIVDLQHYQQSWEKASDYFQSQISQSDWVDAVSAVRSSIGELVSRDITMSKPVTPLSDAPEDEYSQCQYKSTFSQGEFIETVTLLKENSGWKVVGYFVK</sequence>
<name>V5FFE0_9VIBR</name>
<dbReference type="RefSeq" id="WP_023402999.1">
    <property type="nucleotide sequence ID" value="NZ_BAUJ01000008.1"/>
</dbReference>
<dbReference type="EMBL" id="BAUJ01000008">
    <property type="protein sequence ID" value="GAD88616.1"/>
    <property type="molecule type" value="Genomic_DNA"/>
</dbReference>
<comment type="caution">
    <text evidence="1">The sequence shown here is derived from an EMBL/GenBank/DDBJ whole genome shotgun (WGS) entry which is preliminary data.</text>
</comment>
<dbReference type="AlphaFoldDB" id="V5FFE0"/>
<evidence type="ECO:0000313" key="1">
    <source>
        <dbReference type="EMBL" id="GAD88616.1"/>
    </source>
</evidence>
<protein>
    <recommendedName>
        <fullName evidence="3">DUF4019 domain-containing protein</fullName>
    </recommendedName>
</protein>
<dbReference type="Proteomes" id="UP000017800">
    <property type="component" value="Unassembled WGS sequence"/>
</dbReference>
<organism evidence="1 2">
    <name type="scientific">Vibrio halioticoli NBRC 102217</name>
    <dbReference type="NCBI Taxonomy" id="1219072"/>
    <lineage>
        <taxon>Bacteria</taxon>
        <taxon>Pseudomonadati</taxon>
        <taxon>Pseudomonadota</taxon>
        <taxon>Gammaproteobacteria</taxon>
        <taxon>Vibrionales</taxon>
        <taxon>Vibrionaceae</taxon>
        <taxon>Vibrio</taxon>
    </lineage>
</organism>
<accession>V5FFE0</accession>
<reference evidence="1 2" key="2">
    <citation type="submission" date="2013-11" db="EMBL/GenBank/DDBJ databases">
        <title>Whole genome shotgun sequence of Vibrio halioticoli NBRC 102217.</title>
        <authorList>
            <person name="Isaki S."/>
            <person name="Kimura A."/>
            <person name="Ohji S."/>
            <person name="Hosoyama A."/>
            <person name="Fujita N."/>
            <person name="Hashimoto M."/>
            <person name="Hosoyama Y."/>
            <person name="Yamazoe A."/>
        </authorList>
    </citation>
    <scope>NUCLEOTIDE SEQUENCE [LARGE SCALE GENOMIC DNA]</scope>
    <source>
        <strain evidence="1 2">NBRC 102217</strain>
    </source>
</reference>
<reference evidence="1 2" key="1">
    <citation type="submission" date="2013-10" db="EMBL/GenBank/DDBJ databases">
        <authorList>
            <person name="Ichikawa N."/>
            <person name="Kimura A."/>
            <person name="Ohji S."/>
            <person name="Hosoyama A."/>
            <person name="Fujita N."/>
        </authorList>
    </citation>
    <scope>NUCLEOTIDE SEQUENCE [LARGE SCALE GENOMIC DNA]</scope>
    <source>
        <strain evidence="1 2">NBRC 102217</strain>
    </source>
</reference>
<gene>
    <name evidence="1" type="ORF">VHA01S_008_00120</name>
</gene>
<keyword evidence="2" id="KW-1185">Reference proteome</keyword>
<evidence type="ECO:0000313" key="2">
    <source>
        <dbReference type="Proteomes" id="UP000017800"/>
    </source>
</evidence>
<dbReference type="eggNOG" id="COG2771">
    <property type="taxonomic scope" value="Bacteria"/>
</dbReference>
<dbReference type="Pfam" id="PF13211">
    <property type="entry name" value="DUF4019"/>
    <property type="match status" value="1"/>
</dbReference>
<dbReference type="InterPro" id="IPR025091">
    <property type="entry name" value="DUF4019"/>
</dbReference>
<evidence type="ECO:0008006" key="3">
    <source>
        <dbReference type="Google" id="ProtNLM"/>
    </source>
</evidence>